<name>A0AAU9VF93_EUPED</name>
<accession>A0AAU9VF93</accession>
<proteinExistence type="predicted"/>
<protein>
    <submittedName>
        <fullName evidence="1">Uncharacterized protein</fullName>
    </submittedName>
</protein>
<dbReference type="AlphaFoldDB" id="A0AAU9VF93"/>
<dbReference type="EMBL" id="CAKOGL010000057">
    <property type="protein sequence ID" value="CAH2109118.1"/>
    <property type="molecule type" value="Genomic_DNA"/>
</dbReference>
<dbReference type="Proteomes" id="UP001153954">
    <property type="component" value="Unassembled WGS sequence"/>
</dbReference>
<reference evidence="1" key="1">
    <citation type="submission" date="2022-03" db="EMBL/GenBank/DDBJ databases">
        <authorList>
            <person name="Tunstrom K."/>
        </authorList>
    </citation>
    <scope>NUCLEOTIDE SEQUENCE</scope>
</reference>
<evidence type="ECO:0000313" key="1">
    <source>
        <dbReference type="EMBL" id="CAH2109118.1"/>
    </source>
</evidence>
<keyword evidence="2" id="KW-1185">Reference proteome</keyword>
<gene>
    <name evidence="1" type="ORF">EEDITHA_LOCUS22984</name>
</gene>
<sequence length="101" mass="11975">MERRRHLHLATFLFGIIKYKCPPYLYSKLQWAKDKQLSLTTRGSACLLLTQLHHTAAFRGSFRYAATKCWNDLPPPLRTLKTISNFKIKYKNYLLQQQRNC</sequence>
<organism evidence="1 2">
    <name type="scientific">Euphydryas editha</name>
    <name type="common">Edith's checkerspot</name>
    <dbReference type="NCBI Taxonomy" id="104508"/>
    <lineage>
        <taxon>Eukaryota</taxon>
        <taxon>Metazoa</taxon>
        <taxon>Ecdysozoa</taxon>
        <taxon>Arthropoda</taxon>
        <taxon>Hexapoda</taxon>
        <taxon>Insecta</taxon>
        <taxon>Pterygota</taxon>
        <taxon>Neoptera</taxon>
        <taxon>Endopterygota</taxon>
        <taxon>Lepidoptera</taxon>
        <taxon>Glossata</taxon>
        <taxon>Ditrysia</taxon>
        <taxon>Papilionoidea</taxon>
        <taxon>Nymphalidae</taxon>
        <taxon>Nymphalinae</taxon>
        <taxon>Euphydryas</taxon>
    </lineage>
</organism>
<comment type="caution">
    <text evidence="1">The sequence shown here is derived from an EMBL/GenBank/DDBJ whole genome shotgun (WGS) entry which is preliminary data.</text>
</comment>
<evidence type="ECO:0000313" key="2">
    <source>
        <dbReference type="Proteomes" id="UP001153954"/>
    </source>
</evidence>